<dbReference type="EMBL" id="DMVW01000154">
    <property type="protein sequence ID" value="HAR53352.1"/>
    <property type="molecule type" value="Genomic_DNA"/>
</dbReference>
<gene>
    <name evidence="1" type="ORF">DCS45_15970</name>
</gene>
<dbReference type="Proteomes" id="UP000264719">
    <property type="component" value="Unassembled WGS sequence"/>
</dbReference>
<evidence type="ECO:0000313" key="2">
    <source>
        <dbReference type="Proteomes" id="UP000264719"/>
    </source>
</evidence>
<proteinExistence type="predicted"/>
<accession>A0A348WFP0</accession>
<reference evidence="1 2" key="1">
    <citation type="journal article" date="2018" name="Nat. Biotechnol.">
        <title>A standardized bacterial taxonomy based on genome phylogeny substantially revises the tree of life.</title>
        <authorList>
            <person name="Parks D.H."/>
            <person name="Chuvochina M."/>
            <person name="Waite D.W."/>
            <person name="Rinke C."/>
            <person name="Skarshewski A."/>
            <person name="Chaumeil P.A."/>
            <person name="Hugenholtz P."/>
        </authorList>
    </citation>
    <scope>NUCLEOTIDE SEQUENCE [LARGE SCALE GENOMIC DNA]</scope>
    <source>
        <strain evidence="1">UBA9169</strain>
    </source>
</reference>
<name>A0A348WFP0_9RHOB</name>
<sequence length="65" mass="7087">MGKLHVNHRIVIRNAAGSILEDHPFRDFASARPAFDDLVAGAEPGAWIALQHGARIIMQTGEPDQ</sequence>
<dbReference type="AlphaFoldDB" id="A0A348WFP0"/>
<organism evidence="1 2">
    <name type="scientific">Roseovarius nubinhibens</name>
    <dbReference type="NCBI Taxonomy" id="314263"/>
    <lineage>
        <taxon>Bacteria</taxon>
        <taxon>Pseudomonadati</taxon>
        <taxon>Pseudomonadota</taxon>
        <taxon>Alphaproteobacteria</taxon>
        <taxon>Rhodobacterales</taxon>
        <taxon>Roseobacteraceae</taxon>
        <taxon>Roseovarius</taxon>
    </lineage>
</organism>
<comment type="caution">
    <text evidence="1">The sequence shown here is derived from an EMBL/GenBank/DDBJ whole genome shotgun (WGS) entry which is preliminary data.</text>
</comment>
<evidence type="ECO:0000313" key="1">
    <source>
        <dbReference type="EMBL" id="HAR53352.1"/>
    </source>
</evidence>
<protein>
    <submittedName>
        <fullName evidence="1">Uncharacterized protein</fullName>
    </submittedName>
</protein>